<comment type="subcellular location">
    <subcellularLocation>
        <location evidence="5">Cell membrane</location>
        <topology evidence="5">Peripheral membrane protein</topology>
        <orientation evidence="5">Cytoplasmic side</orientation>
    </subcellularLocation>
    <text evidence="5">Localizes to the Z ring in an FtsZ-dependent manner. Targeted to the membrane through a conserved C-terminal amphipathic helix.</text>
</comment>
<reference evidence="8" key="1">
    <citation type="submission" date="2023-02" db="EMBL/GenBank/DDBJ databases">
        <title>Host association and intracellularity evolved multiple times independently in the Rickettsiales.</title>
        <authorList>
            <person name="Castelli M."/>
            <person name="Nardi T."/>
            <person name="Gammuto L."/>
            <person name="Bellinzona G."/>
            <person name="Sabaneyeva E."/>
            <person name="Potekhin A."/>
            <person name="Serra V."/>
            <person name="Petroni G."/>
            <person name="Sassera D."/>
        </authorList>
    </citation>
    <scope>NUCLEOTIDE SEQUENCE</scope>
    <source>
        <strain evidence="8">USBL-36I1</strain>
    </source>
</reference>
<dbReference type="GO" id="GO:0009898">
    <property type="term" value="C:cytoplasmic side of plasma membrane"/>
    <property type="evidence" value="ECO:0007669"/>
    <property type="project" value="UniProtKB-UniRule"/>
</dbReference>
<dbReference type="AlphaFoldDB" id="A0AAE5AHI3"/>
<comment type="similarity">
    <text evidence="5 6">Belongs to the FtsA/MreB family.</text>
</comment>
<dbReference type="InterPro" id="IPR020823">
    <property type="entry name" value="Cell_div_FtsA"/>
</dbReference>
<dbReference type="InterPro" id="IPR003494">
    <property type="entry name" value="SHS2_FtsA"/>
</dbReference>
<dbReference type="Pfam" id="PF14450">
    <property type="entry name" value="FtsA"/>
    <property type="match status" value="1"/>
</dbReference>
<evidence type="ECO:0000256" key="3">
    <source>
        <dbReference type="ARBA" id="ARBA00023136"/>
    </source>
</evidence>
<evidence type="ECO:0000256" key="5">
    <source>
        <dbReference type="HAMAP-Rule" id="MF_02033"/>
    </source>
</evidence>
<dbReference type="RefSeq" id="WP_322498487.1">
    <property type="nucleotide sequence ID" value="NZ_JARGYU010000001.1"/>
</dbReference>
<protein>
    <recommendedName>
        <fullName evidence="5 6">Cell division protein FtsA</fullName>
    </recommendedName>
</protein>
<dbReference type="EMBL" id="JARGYU010000001">
    <property type="protein sequence ID" value="MDZ5761056.1"/>
    <property type="molecule type" value="Genomic_DNA"/>
</dbReference>
<dbReference type="NCBIfam" id="TIGR01174">
    <property type="entry name" value="ftsA"/>
    <property type="match status" value="1"/>
</dbReference>
<dbReference type="InterPro" id="IPR043129">
    <property type="entry name" value="ATPase_NBD"/>
</dbReference>
<keyword evidence="9" id="KW-1185">Reference proteome</keyword>
<dbReference type="Pfam" id="PF02491">
    <property type="entry name" value="SHS2_FTSA"/>
    <property type="match status" value="1"/>
</dbReference>
<evidence type="ECO:0000256" key="1">
    <source>
        <dbReference type="ARBA" id="ARBA00022475"/>
    </source>
</evidence>
<accession>A0AAE5AHI3</accession>
<organism evidence="8 9">
    <name type="scientific">Lyticum sinuosum</name>
    <dbReference type="NCBI Taxonomy" id="1332059"/>
    <lineage>
        <taxon>Bacteria</taxon>
        <taxon>Pseudomonadati</taxon>
        <taxon>Pseudomonadota</taxon>
        <taxon>Alphaproteobacteria</taxon>
        <taxon>Rickettsiales</taxon>
        <taxon>Lyticum</taxon>
    </lineage>
</organism>
<evidence type="ECO:0000313" key="8">
    <source>
        <dbReference type="EMBL" id="MDZ5761056.1"/>
    </source>
</evidence>
<dbReference type="GO" id="GO:0043093">
    <property type="term" value="P:FtsZ-dependent cytokinesis"/>
    <property type="evidence" value="ECO:0007669"/>
    <property type="project" value="UniProtKB-UniRule"/>
</dbReference>
<dbReference type="Gene3D" id="3.30.420.40">
    <property type="match status" value="1"/>
</dbReference>
<keyword evidence="4 5" id="KW-0131">Cell cycle</keyword>
<keyword evidence="1 5" id="KW-1003">Cell membrane</keyword>
<dbReference type="InterPro" id="IPR050696">
    <property type="entry name" value="FtsA/MreB"/>
</dbReference>
<comment type="function">
    <text evidence="5 6">Cell division protein that is involved in the assembly of the Z ring. May serve as a membrane anchor for the Z ring.</text>
</comment>
<evidence type="ECO:0000256" key="2">
    <source>
        <dbReference type="ARBA" id="ARBA00022618"/>
    </source>
</evidence>
<dbReference type="PANTHER" id="PTHR32432:SF4">
    <property type="entry name" value="CELL DIVISION PROTEIN FTSA"/>
    <property type="match status" value="1"/>
</dbReference>
<evidence type="ECO:0000313" key="9">
    <source>
        <dbReference type="Proteomes" id="UP001289135"/>
    </source>
</evidence>
<sequence>MVIKKRDNQVTVLDIGTSKIACINATILSSGSFEIMGVGYCGAQGIRSGIIVDLNEAADCIYKAMSLAEDSSYTPIKNLYISISPSLLFSQKSILDVNIMGNEIVEKTLHEMVLSAIESFNKQNSQIIHTFLYNYKIDGKSVVSPLGLFGDKCECTMNIISTKINNLLTYRNCLERYKKVDIKQYLASNYAMCLAILLPNEIKTGAILIDFGAGTTSLTVFENGSITYCDSIPLGGNSITNDLSICLGISMEEAERIKNLYGGISIVENDNKEKILINSIDNDKSNENIEYILRSDVVSIMKARTEEIFDILLKRLPDQDVTNNKKIVLTGGSSRIQGTIEFLSEIFYSNVRHGYPYLIDSLDQAVNLELSVVLGMLIHIVDQGNTYNDKRNYNNNENNLHNQKELTFWKKIKDYFIKKQL</sequence>
<evidence type="ECO:0000256" key="6">
    <source>
        <dbReference type="PIRNR" id="PIRNR003101"/>
    </source>
</evidence>
<keyword evidence="2 5" id="KW-0132">Cell division</keyword>
<comment type="subunit">
    <text evidence="5">Self-interacts. Interacts with FtsZ.</text>
</comment>
<dbReference type="Proteomes" id="UP001289135">
    <property type="component" value="Unassembled WGS sequence"/>
</dbReference>
<dbReference type="CDD" id="cd24048">
    <property type="entry name" value="ASKHA_NBD_FtsA"/>
    <property type="match status" value="1"/>
</dbReference>
<gene>
    <name evidence="5" type="primary">ftsA</name>
    <name evidence="8" type="ORF">Lyticum_00217</name>
</gene>
<dbReference type="Gene3D" id="3.30.1490.110">
    <property type="match status" value="1"/>
</dbReference>
<comment type="caution">
    <text evidence="8">The sequence shown here is derived from an EMBL/GenBank/DDBJ whole genome shotgun (WGS) entry which is preliminary data.</text>
</comment>
<dbReference type="GO" id="GO:0032153">
    <property type="term" value="C:cell division site"/>
    <property type="evidence" value="ECO:0007669"/>
    <property type="project" value="UniProtKB-UniRule"/>
</dbReference>
<evidence type="ECO:0000256" key="4">
    <source>
        <dbReference type="ARBA" id="ARBA00023306"/>
    </source>
</evidence>
<name>A0AAE5AHI3_9RICK</name>
<dbReference type="SMART" id="SM00842">
    <property type="entry name" value="FtsA"/>
    <property type="match status" value="1"/>
</dbReference>
<feature type="domain" description="SHS2" evidence="7">
    <location>
        <begin position="10"/>
        <end position="196"/>
    </location>
</feature>
<proteinExistence type="inferred from homology"/>
<dbReference type="SUPFAM" id="SSF53067">
    <property type="entry name" value="Actin-like ATPase domain"/>
    <property type="match status" value="2"/>
</dbReference>
<evidence type="ECO:0000259" key="7">
    <source>
        <dbReference type="SMART" id="SM00842"/>
    </source>
</evidence>
<keyword evidence="3 5" id="KW-0472">Membrane</keyword>
<dbReference type="PIRSF" id="PIRSF003101">
    <property type="entry name" value="FtsA"/>
    <property type="match status" value="1"/>
</dbReference>
<dbReference type="HAMAP" id="MF_02033">
    <property type="entry name" value="FtsA"/>
    <property type="match status" value="1"/>
</dbReference>
<dbReference type="PANTHER" id="PTHR32432">
    <property type="entry name" value="CELL DIVISION PROTEIN FTSA-RELATED"/>
    <property type="match status" value="1"/>
</dbReference>